<evidence type="ECO:0000313" key="7">
    <source>
        <dbReference type="Proteomes" id="UP000081671"/>
    </source>
</evidence>
<dbReference type="PANTHER" id="PTHR18956:SF6">
    <property type="entry name" value="HYALURONAN MEDIATED MOTILITY RECEPTOR"/>
    <property type="match status" value="1"/>
</dbReference>
<evidence type="ECO:0000256" key="1">
    <source>
        <dbReference type="ARBA" id="ARBA00004186"/>
    </source>
</evidence>
<proteinExistence type="predicted"/>
<dbReference type="Pfam" id="PF15908">
    <property type="entry name" value="HMMR_C"/>
    <property type="match status" value="1"/>
</dbReference>
<evidence type="ECO:0000259" key="6">
    <source>
        <dbReference type="Pfam" id="PF15908"/>
    </source>
</evidence>
<dbReference type="GO" id="GO:0005819">
    <property type="term" value="C:spindle"/>
    <property type="evidence" value="ECO:0007669"/>
    <property type="project" value="UniProtKB-SubCell"/>
</dbReference>
<keyword evidence="8" id="KW-0675">Receptor</keyword>
<dbReference type="KEGG" id="dord:105994959"/>
<keyword evidence="7" id="KW-1185">Reference proteome</keyword>
<dbReference type="Pfam" id="PF15905">
    <property type="entry name" value="HMMR_N"/>
    <property type="match status" value="1"/>
</dbReference>
<evidence type="ECO:0000313" key="8">
    <source>
        <dbReference type="RefSeq" id="XP_012884082.1"/>
    </source>
</evidence>
<keyword evidence="2" id="KW-0963">Cytoplasm</keyword>
<feature type="coiled-coil region" evidence="4">
    <location>
        <begin position="457"/>
        <end position="611"/>
    </location>
</feature>
<sequence>MYTFLEKRSISCAPSPGAYDVTVSEVSKGPVSFQKSQRFKKQKESQQNLDDTDTTLPTSAKRAKTVGLKKESQKNDKDLKNLEKEIRVLAHERGTLGKQIQDMESALEKMEAKLTAAVREKTTLSANNASLEKQLMELTRANELLKSKFTDDGNQKNMRLLSLELMKLRNKREAKMKSMMAKQEGMEVKLQMTEKNLEESKGKIAQLEGKLVSIEKEKIDEKPEIEKLLEYIEEISYASDQVEKYKVDVAQLKQDLNEKNHEVLNLKESMEEKVVLAKQVEELNAKCQLLEKEKDDLINKNRERDENLNAEIQDLKTKLILKKQKYEKLQQENLKIESLLQQEKELSSSLQQNLSNCQEEIIKERENFKEELKSTLDELEEAQQKDFQTEILINQLEVDTRSAKRELRVLKDQLAQKEAELENNNTAHLQATLILQGTYNSALRNLEDVNVQFESYKAAKASEMEALKLENASLQEKVAKAEKHAEDVQHQIVTTESTNREYARMLADLQKESALKEAEIKEITDSSLKKITDLQNQLKQEEKNVKKQLEDEETRKSEKENKVAELTEEVNKWRLLYQELYEKTKPFQQQLDAFEAEKQALLNEHGATQEQLNKIRDSYAELLGHQNLKQKIKHVVKLKDENSHLKSEVSKLQSQLAKRKQSEQKLKEELNKVLGIKRFDPSKAFHHEYKENFVKTPLKEGDTNCC</sequence>
<evidence type="ECO:0000256" key="3">
    <source>
        <dbReference type="ARBA" id="ARBA00023212"/>
    </source>
</evidence>
<evidence type="ECO:0000256" key="4">
    <source>
        <dbReference type="SAM" id="Coils"/>
    </source>
</evidence>
<organism evidence="7 8">
    <name type="scientific">Dipodomys ordii</name>
    <name type="common">Ord's kangaroo rat</name>
    <dbReference type="NCBI Taxonomy" id="10020"/>
    <lineage>
        <taxon>Eukaryota</taxon>
        <taxon>Metazoa</taxon>
        <taxon>Chordata</taxon>
        <taxon>Craniata</taxon>
        <taxon>Vertebrata</taxon>
        <taxon>Euteleostomi</taxon>
        <taxon>Mammalia</taxon>
        <taxon>Eutheria</taxon>
        <taxon>Euarchontoglires</taxon>
        <taxon>Glires</taxon>
        <taxon>Rodentia</taxon>
        <taxon>Castorimorpha</taxon>
        <taxon>Heteromyidae</taxon>
        <taxon>Dipodomyinae</taxon>
        <taxon>Dipodomys</taxon>
    </lineage>
</organism>
<feature type="coiled-coil region" evidence="4">
    <location>
        <begin position="635"/>
        <end position="672"/>
    </location>
</feature>
<evidence type="ECO:0000256" key="5">
    <source>
        <dbReference type="SAM" id="MobiDB-lite"/>
    </source>
</evidence>
<feature type="coiled-coil region" evidence="4">
    <location>
        <begin position="242"/>
        <end position="431"/>
    </location>
</feature>
<comment type="subcellular location">
    <subcellularLocation>
        <location evidence="1">Cytoplasm</location>
        <location evidence="1">Cytoskeleton</location>
        <location evidence="1">Spindle</location>
    </subcellularLocation>
</comment>
<feature type="region of interest" description="Disordered" evidence="5">
    <location>
        <begin position="31"/>
        <end position="76"/>
    </location>
</feature>
<dbReference type="OrthoDB" id="419631at2759"/>
<dbReference type="RefSeq" id="XP_012884082.1">
    <property type="nucleotide sequence ID" value="XM_013028628.1"/>
</dbReference>
<gene>
    <name evidence="8" type="primary">Hmmr</name>
</gene>
<feature type="domain" description="Hyaluronan-mediated motility receptor C-terminal" evidence="6">
    <location>
        <begin position="546"/>
        <end position="701"/>
    </location>
</feature>
<dbReference type="CTD" id="3161"/>
<dbReference type="InterPro" id="IPR026203">
    <property type="entry name" value="IHABP"/>
</dbReference>
<dbReference type="GeneID" id="105994959"/>
<dbReference type="PANTHER" id="PTHR18956">
    <property type="entry name" value="HYALURONAN MEDIATED MOTILITY RECEPTOR"/>
    <property type="match status" value="1"/>
</dbReference>
<keyword evidence="3" id="KW-0206">Cytoskeleton</keyword>
<evidence type="ECO:0000256" key="2">
    <source>
        <dbReference type="ARBA" id="ARBA00022490"/>
    </source>
</evidence>
<protein>
    <submittedName>
        <fullName evidence="8">Hyaluronan mediated motility receptor</fullName>
    </submittedName>
</protein>
<dbReference type="InterPro" id="IPR031794">
    <property type="entry name" value="HMMR_C"/>
</dbReference>
<accession>A0A1S3G7R8</accession>
<dbReference type="GO" id="GO:0016020">
    <property type="term" value="C:membrane"/>
    <property type="evidence" value="ECO:0007669"/>
    <property type="project" value="TreeGrafter"/>
</dbReference>
<dbReference type="FunCoup" id="A0A1S3G7R8">
    <property type="interactions" value="740"/>
</dbReference>
<dbReference type="Proteomes" id="UP000081671">
    <property type="component" value="Unplaced"/>
</dbReference>
<reference evidence="8" key="1">
    <citation type="submission" date="2025-08" db="UniProtKB">
        <authorList>
            <consortium name="RefSeq"/>
        </authorList>
    </citation>
    <scope>IDENTIFICATION</scope>
    <source>
        <tissue evidence="8">Kidney</tissue>
    </source>
</reference>
<feature type="coiled-coil region" evidence="4">
    <location>
        <begin position="190"/>
        <end position="217"/>
    </location>
</feature>
<dbReference type="GO" id="GO:0005540">
    <property type="term" value="F:hyaluronic acid binding"/>
    <property type="evidence" value="ECO:0007669"/>
    <property type="project" value="InterPro"/>
</dbReference>
<keyword evidence="4" id="KW-0175">Coiled coil</keyword>
<dbReference type="AlphaFoldDB" id="A0A1S3G7R8"/>
<name>A0A1S3G7R8_DIPOR</name>
<dbReference type="InParanoid" id="A0A1S3G7R8"/>